<proteinExistence type="predicted"/>
<protein>
    <submittedName>
        <fullName evidence="1">Outer membrane receptor protein</fullName>
    </submittedName>
</protein>
<dbReference type="Proteomes" id="UP000248291">
    <property type="component" value="Unassembled WGS sequence"/>
</dbReference>
<dbReference type="AlphaFoldDB" id="A0AAN4TMM6"/>
<evidence type="ECO:0000313" key="1">
    <source>
        <dbReference type="EMBL" id="GBH18317.1"/>
    </source>
</evidence>
<dbReference type="EMBL" id="BGKA01000154">
    <property type="protein sequence ID" value="GBH18317.1"/>
    <property type="molecule type" value="Genomic_DNA"/>
</dbReference>
<accession>A0AAN4TMM6</accession>
<reference evidence="1 2" key="1">
    <citation type="submission" date="2018-04" db="EMBL/GenBank/DDBJ databases">
        <title>Draft genome sequence of Pseudomonas syringae pv. actinidiae biovar 3 strains isolated from kiwifruit in Kagawa prefecture.</title>
        <authorList>
            <person name="Tabuchi M."/>
            <person name="Saito M."/>
            <person name="Fujiwara S."/>
            <person name="Sasa N."/>
            <person name="Akimitsu K."/>
            <person name="Gomi K."/>
            <person name="Konishi-Sugita S."/>
            <person name="Hamano K."/>
            <person name="Kataoka I."/>
        </authorList>
    </citation>
    <scope>NUCLEOTIDE SEQUENCE [LARGE SCALE GENOMIC DNA]</scope>
    <source>
        <strain evidence="1 2">MAFF212211</strain>
    </source>
</reference>
<keyword evidence="1" id="KW-0675">Receptor</keyword>
<organism evidence="1 2">
    <name type="scientific">Pseudomonas syringae pv. actinidiae</name>
    <dbReference type="NCBI Taxonomy" id="103796"/>
    <lineage>
        <taxon>Bacteria</taxon>
        <taxon>Pseudomonadati</taxon>
        <taxon>Pseudomonadota</taxon>
        <taxon>Gammaproteobacteria</taxon>
        <taxon>Pseudomonadales</taxon>
        <taxon>Pseudomonadaceae</taxon>
        <taxon>Pseudomonas</taxon>
        <taxon>Pseudomonas syringae</taxon>
    </lineage>
</organism>
<evidence type="ECO:0000313" key="2">
    <source>
        <dbReference type="Proteomes" id="UP000248291"/>
    </source>
</evidence>
<name>A0AAN4TMM6_PSESF</name>
<sequence>MGPGIVVEHRDLDDAGLQRALGDRTGLGLANGVEQRMRRDTVRVKTNLERGVGQAHVEHTVQRQALDCTGHRQPLEKGFQRHAVTDLGKQVLISAKAVANRIGHVCSF</sequence>
<gene>
    <name evidence="1" type="ORF">KPSA3_04298</name>
</gene>
<comment type="caution">
    <text evidence="1">The sequence shown here is derived from an EMBL/GenBank/DDBJ whole genome shotgun (WGS) entry which is preliminary data.</text>
</comment>